<evidence type="ECO:0000256" key="1">
    <source>
        <dbReference type="SAM" id="SignalP"/>
    </source>
</evidence>
<comment type="caution">
    <text evidence="3">The sequence shown here is derived from an EMBL/GenBank/DDBJ whole genome shotgun (WGS) entry which is preliminary data.</text>
</comment>
<evidence type="ECO:0000259" key="2">
    <source>
        <dbReference type="Pfam" id="PF08239"/>
    </source>
</evidence>
<keyword evidence="1" id="KW-0732">Signal</keyword>
<dbReference type="Proteomes" id="UP000196102">
    <property type="component" value="Unassembled WGS sequence"/>
</dbReference>
<evidence type="ECO:0000313" key="4">
    <source>
        <dbReference type="Proteomes" id="UP000196102"/>
    </source>
</evidence>
<protein>
    <recommendedName>
        <fullName evidence="2">SH3b domain-containing protein</fullName>
    </recommendedName>
</protein>
<dbReference type="AlphaFoldDB" id="A0A1Z8B282"/>
<name>A0A1Z8B282_9FLAO</name>
<gene>
    <name evidence="3" type="ORF">A9Q93_05605</name>
</gene>
<feature type="chain" id="PRO_5012893708" description="SH3b domain-containing protein" evidence="1">
    <location>
        <begin position="22"/>
        <end position="394"/>
    </location>
</feature>
<evidence type="ECO:0000313" key="3">
    <source>
        <dbReference type="EMBL" id="OUS16689.1"/>
    </source>
</evidence>
<accession>A0A1Z8B282</accession>
<organism evidence="3 4">
    <name type="scientific">Nonlabens dokdonensis</name>
    <dbReference type="NCBI Taxonomy" id="328515"/>
    <lineage>
        <taxon>Bacteria</taxon>
        <taxon>Pseudomonadati</taxon>
        <taxon>Bacteroidota</taxon>
        <taxon>Flavobacteriia</taxon>
        <taxon>Flavobacteriales</taxon>
        <taxon>Flavobacteriaceae</taxon>
        <taxon>Nonlabens</taxon>
    </lineage>
</organism>
<dbReference type="EMBL" id="MAAX01000090">
    <property type="protein sequence ID" value="OUS16689.1"/>
    <property type="molecule type" value="Genomic_DNA"/>
</dbReference>
<dbReference type="RefSeq" id="WP_303686416.1">
    <property type="nucleotide sequence ID" value="NZ_CAJXYO010000073.1"/>
</dbReference>
<feature type="domain" description="SH3b" evidence="2">
    <location>
        <begin position="39"/>
        <end position="113"/>
    </location>
</feature>
<dbReference type="Gene3D" id="2.30.30.40">
    <property type="entry name" value="SH3 Domains"/>
    <property type="match status" value="1"/>
</dbReference>
<dbReference type="InterPro" id="IPR003646">
    <property type="entry name" value="SH3-like_bac-type"/>
</dbReference>
<proteinExistence type="predicted"/>
<dbReference type="Pfam" id="PF08239">
    <property type="entry name" value="SH3_3"/>
    <property type="match status" value="1"/>
</dbReference>
<feature type="signal peptide" evidence="1">
    <location>
        <begin position="1"/>
        <end position="21"/>
    </location>
</feature>
<reference evidence="4" key="1">
    <citation type="journal article" date="2017" name="Proc. Natl. Acad. Sci. U.S.A.">
        <title>Simulation of Deepwater Horizon oil plume reveals substrate specialization within a complex community of hydrocarbon-degraders.</title>
        <authorList>
            <person name="Hu P."/>
            <person name="Dubinsky E.A."/>
            <person name="Probst A.J."/>
            <person name="Wang J."/>
            <person name="Sieber C.M.K."/>
            <person name="Tom L.M."/>
            <person name="Gardinali P."/>
            <person name="Banfield J.F."/>
            <person name="Atlas R.M."/>
            <person name="Andersen G.L."/>
        </authorList>
    </citation>
    <scope>NUCLEOTIDE SEQUENCE [LARGE SCALE GENOMIC DNA]</scope>
</reference>
<sequence>MKVILNHLFIVVFLCSAFAKADTAPSYDKECIYVAAKNGLNMRDAAGPNGKVIEKLPYGTKLDWTPPGTKDIKTYVMDNGKKVEGYWVKVWKSVPYQDLKDNTGGYVFSAYLKYHLKEIPSSSLYLFNHFSLQNRIAGDYFDASYDIDRDTFNYSAYIDCYPWYEEHYEEITAHKNDAEKYYSIPADTLKRYIKLEIVDYKDVISQRKETAFDLDYSFQPELLALDDDHNEFDFLKRYYLPLKNKDSVEVKAHTGEFPHNVEYIGEVKKQNKYLIAANFEGLEYAWIDQFTGERIPVMTPLISPDNSYGISHDTVYYEPGAQIGINYFDNKLQAYQSLHINFQSWVVSTSISDSFWVTNNAIVLKVYPIDNTIQEVEMDQPIQPHWQYLKLTIL</sequence>